<evidence type="ECO:0000256" key="1">
    <source>
        <dbReference type="ARBA" id="ARBA00001936"/>
    </source>
</evidence>
<evidence type="ECO:0000256" key="16">
    <source>
        <dbReference type="PROSITE-ProRule" id="PRU00409"/>
    </source>
</evidence>
<dbReference type="NCBIfam" id="NF002378">
    <property type="entry name" value="PRK01372.1"/>
    <property type="match status" value="1"/>
</dbReference>
<dbReference type="PANTHER" id="PTHR23132:SF23">
    <property type="entry name" value="D-ALANINE--D-ALANINE LIGASE B"/>
    <property type="match status" value="1"/>
</dbReference>
<accession>A8ZZ77</accession>
<dbReference type="InterPro" id="IPR016185">
    <property type="entry name" value="PreATP-grasp_dom_sf"/>
</dbReference>
<feature type="binding site" evidence="15">
    <location>
        <position position="262"/>
    </location>
    <ligand>
        <name>Mg(2+)</name>
        <dbReference type="ChEBI" id="CHEBI:18420"/>
        <label>1</label>
    </ligand>
</feature>
<dbReference type="GO" id="GO:0009252">
    <property type="term" value="P:peptidoglycan biosynthetic process"/>
    <property type="evidence" value="ECO:0007669"/>
    <property type="project" value="UniProtKB-UniRule"/>
</dbReference>
<dbReference type="GO" id="GO:0008716">
    <property type="term" value="F:D-alanine-D-alanine ligase activity"/>
    <property type="evidence" value="ECO:0007669"/>
    <property type="project" value="UniProtKB-UniRule"/>
</dbReference>
<dbReference type="EC" id="6.3.2.4" evidence="4 13"/>
<evidence type="ECO:0000256" key="4">
    <source>
        <dbReference type="ARBA" id="ARBA00012216"/>
    </source>
</evidence>
<dbReference type="Pfam" id="PF01820">
    <property type="entry name" value="Dala_Dala_lig_N"/>
    <property type="match status" value="1"/>
</dbReference>
<dbReference type="KEGG" id="dol:Dole_1426"/>
<evidence type="ECO:0000256" key="5">
    <source>
        <dbReference type="ARBA" id="ARBA00022490"/>
    </source>
</evidence>
<dbReference type="Proteomes" id="UP000008561">
    <property type="component" value="Chromosome"/>
</dbReference>
<dbReference type="PROSITE" id="PS50975">
    <property type="entry name" value="ATP_GRASP"/>
    <property type="match status" value="1"/>
</dbReference>
<proteinExistence type="inferred from homology"/>
<keyword evidence="15" id="KW-0479">Metal-binding</keyword>
<dbReference type="InterPro" id="IPR013815">
    <property type="entry name" value="ATP_grasp_subdomain_1"/>
</dbReference>
<dbReference type="GO" id="GO:0005737">
    <property type="term" value="C:cytoplasm"/>
    <property type="evidence" value="ECO:0007669"/>
    <property type="project" value="UniProtKB-SubCell"/>
</dbReference>
<comment type="function">
    <text evidence="13">Cell wall formation.</text>
</comment>
<keyword evidence="8 16" id="KW-0067">ATP-binding</keyword>
<keyword evidence="6 13" id="KW-0436">Ligase</keyword>
<feature type="domain" description="ATP-grasp" evidence="17">
    <location>
        <begin position="103"/>
        <end position="307"/>
    </location>
</feature>
<dbReference type="SUPFAM" id="SSF52440">
    <property type="entry name" value="PreATP-grasp domain"/>
    <property type="match status" value="1"/>
</dbReference>
<feature type="active site" evidence="14">
    <location>
        <position position="285"/>
    </location>
</feature>
<evidence type="ECO:0000256" key="13">
    <source>
        <dbReference type="HAMAP-Rule" id="MF_00047"/>
    </source>
</evidence>
<evidence type="ECO:0000256" key="3">
    <source>
        <dbReference type="ARBA" id="ARBA00010871"/>
    </source>
</evidence>
<evidence type="ECO:0000256" key="15">
    <source>
        <dbReference type="PIRSR" id="PIRSR039102-3"/>
    </source>
</evidence>
<dbReference type="HOGENOM" id="CLU_039268_1_1_7"/>
<dbReference type="Pfam" id="PF07478">
    <property type="entry name" value="Dala_Dala_lig_C"/>
    <property type="match status" value="1"/>
</dbReference>
<keyword evidence="7 16" id="KW-0547">Nucleotide-binding</keyword>
<dbReference type="InterPro" id="IPR011761">
    <property type="entry name" value="ATP-grasp"/>
</dbReference>
<dbReference type="Gene3D" id="3.30.1490.20">
    <property type="entry name" value="ATP-grasp fold, A domain"/>
    <property type="match status" value="1"/>
</dbReference>
<comment type="subcellular location">
    <subcellularLocation>
        <location evidence="2 13">Cytoplasm</location>
    </subcellularLocation>
</comment>
<reference evidence="18 19" key="1">
    <citation type="submission" date="2007-10" db="EMBL/GenBank/DDBJ databases">
        <title>Complete sequence of Desulfococcus oleovorans Hxd3.</title>
        <authorList>
            <consortium name="US DOE Joint Genome Institute"/>
            <person name="Copeland A."/>
            <person name="Lucas S."/>
            <person name="Lapidus A."/>
            <person name="Barry K."/>
            <person name="Glavina del Rio T."/>
            <person name="Dalin E."/>
            <person name="Tice H."/>
            <person name="Pitluck S."/>
            <person name="Kiss H."/>
            <person name="Brettin T."/>
            <person name="Bruce D."/>
            <person name="Detter J.C."/>
            <person name="Han C."/>
            <person name="Schmutz J."/>
            <person name="Larimer F."/>
            <person name="Land M."/>
            <person name="Hauser L."/>
            <person name="Kyrpides N."/>
            <person name="Kim E."/>
            <person name="Wawrik B."/>
            <person name="Richardson P."/>
        </authorList>
    </citation>
    <scope>NUCLEOTIDE SEQUENCE [LARGE SCALE GENOMIC DNA]</scope>
    <source>
        <strain evidence="19">DSM 6200 / JCM 39069 / Hxd3</strain>
    </source>
</reference>
<keyword evidence="11 13" id="KW-0961">Cell wall biogenesis/degradation</keyword>
<dbReference type="STRING" id="96561.Dole_1426"/>
<comment type="similarity">
    <text evidence="3 13">Belongs to the D-alanine--D-alanine ligase family.</text>
</comment>
<evidence type="ECO:0000256" key="6">
    <source>
        <dbReference type="ARBA" id="ARBA00022598"/>
    </source>
</evidence>
<keyword evidence="15" id="KW-0464">Manganese</keyword>
<feature type="binding site" evidence="15">
    <location>
        <position position="274"/>
    </location>
    <ligand>
        <name>Mg(2+)</name>
        <dbReference type="ChEBI" id="CHEBI:18420"/>
        <label>1</label>
    </ligand>
</feature>
<evidence type="ECO:0000256" key="14">
    <source>
        <dbReference type="PIRSR" id="PIRSR039102-1"/>
    </source>
</evidence>
<comment type="pathway">
    <text evidence="13">Cell wall biogenesis; peptidoglycan biosynthesis.</text>
</comment>
<protein>
    <recommendedName>
        <fullName evidence="4 13">D-alanine--D-alanine ligase</fullName>
        <ecNumber evidence="4 13">6.3.2.4</ecNumber>
    </recommendedName>
    <alternativeName>
        <fullName evidence="13">D-Ala-D-Ala ligase</fullName>
    </alternativeName>
    <alternativeName>
        <fullName evidence="13">D-alanylalanine synthetase</fullName>
    </alternativeName>
</protein>
<evidence type="ECO:0000256" key="10">
    <source>
        <dbReference type="ARBA" id="ARBA00022984"/>
    </source>
</evidence>
<dbReference type="EMBL" id="CP000859">
    <property type="protein sequence ID" value="ABW67230.1"/>
    <property type="molecule type" value="Genomic_DNA"/>
</dbReference>
<sequence>MSKLTVALICGGVSSERDVSLAGGKMIQAALDPARYRVLRYDSRTDLARLVQEAPGIDTAFVNLHGVHGEDGTIQGLLDLLGVPYQCSGVLGSALAMNKLAAKRVYQQAGLPVPPYRVVSENRDADGSFLDAHADALGFPLVVKPACGGSSIGMSIVKQVSELAPAVDKALAHGPDVLLEAYIQGRELTGGVIGNDDPEPLPVVEIIPGDGYGFFDYEAKYTPGATSEICPAPVPEDLSARVRDYACRAHSALFCKGYSRTDMIATDTDLFVLETNTIPGMGPTSLLPLAAKAAGMAFGDLLDRLISLSLEKR</sequence>
<dbReference type="PANTHER" id="PTHR23132">
    <property type="entry name" value="D-ALANINE--D-ALANINE LIGASE"/>
    <property type="match status" value="1"/>
</dbReference>
<name>A8ZZ77_DESOH</name>
<keyword evidence="9 13" id="KW-0133">Cell shape</keyword>
<evidence type="ECO:0000256" key="9">
    <source>
        <dbReference type="ARBA" id="ARBA00022960"/>
    </source>
</evidence>
<evidence type="ECO:0000313" key="18">
    <source>
        <dbReference type="EMBL" id="ABW67230.1"/>
    </source>
</evidence>
<dbReference type="GO" id="GO:0005524">
    <property type="term" value="F:ATP binding"/>
    <property type="evidence" value="ECO:0007669"/>
    <property type="project" value="UniProtKB-UniRule"/>
</dbReference>
<dbReference type="PIRSF" id="PIRSF039102">
    <property type="entry name" value="Ddl/VanB"/>
    <property type="match status" value="1"/>
</dbReference>
<dbReference type="Gene3D" id="3.40.50.20">
    <property type="match status" value="1"/>
</dbReference>
<feature type="active site" evidence="14">
    <location>
        <position position="16"/>
    </location>
</feature>
<evidence type="ECO:0000256" key="2">
    <source>
        <dbReference type="ARBA" id="ARBA00004496"/>
    </source>
</evidence>
<comment type="catalytic activity">
    <reaction evidence="12 13">
        <text>2 D-alanine + ATP = D-alanyl-D-alanine + ADP + phosphate + H(+)</text>
        <dbReference type="Rhea" id="RHEA:11224"/>
        <dbReference type="ChEBI" id="CHEBI:15378"/>
        <dbReference type="ChEBI" id="CHEBI:30616"/>
        <dbReference type="ChEBI" id="CHEBI:43474"/>
        <dbReference type="ChEBI" id="CHEBI:57416"/>
        <dbReference type="ChEBI" id="CHEBI:57822"/>
        <dbReference type="ChEBI" id="CHEBI:456216"/>
        <dbReference type="EC" id="6.3.2.4"/>
    </reaction>
</comment>
<dbReference type="InterPro" id="IPR011127">
    <property type="entry name" value="Dala_Dala_lig_N"/>
</dbReference>
<dbReference type="NCBIfam" id="TIGR01205">
    <property type="entry name" value="D_ala_D_alaTIGR"/>
    <property type="match status" value="1"/>
</dbReference>
<organism evidence="18 19">
    <name type="scientific">Desulfosudis oleivorans (strain DSM 6200 / JCM 39069 / Hxd3)</name>
    <name type="common">Desulfococcus oleovorans</name>
    <dbReference type="NCBI Taxonomy" id="96561"/>
    <lineage>
        <taxon>Bacteria</taxon>
        <taxon>Pseudomonadati</taxon>
        <taxon>Thermodesulfobacteriota</taxon>
        <taxon>Desulfobacteria</taxon>
        <taxon>Desulfobacterales</taxon>
        <taxon>Desulfosudaceae</taxon>
        <taxon>Desulfosudis</taxon>
    </lineage>
</organism>
<comment type="cofactor">
    <cofactor evidence="1">
        <name>Mn(2+)</name>
        <dbReference type="ChEBI" id="CHEBI:29035"/>
    </cofactor>
</comment>
<dbReference type="OrthoDB" id="9813261at2"/>
<dbReference type="SUPFAM" id="SSF56059">
    <property type="entry name" value="Glutathione synthetase ATP-binding domain-like"/>
    <property type="match status" value="1"/>
</dbReference>
<evidence type="ECO:0000313" key="19">
    <source>
        <dbReference type="Proteomes" id="UP000008561"/>
    </source>
</evidence>
<keyword evidence="10 13" id="KW-0573">Peptidoglycan synthesis</keyword>
<evidence type="ECO:0000256" key="8">
    <source>
        <dbReference type="ARBA" id="ARBA00022840"/>
    </source>
</evidence>
<evidence type="ECO:0000256" key="11">
    <source>
        <dbReference type="ARBA" id="ARBA00023316"/>
    </source>
</evidence>
<dbReference type="eggNOG" id="COG1181">
    <property type="taxonomic scope" value="Bacteria"/>
</dbReference>
<gene>
    <name evidence="13" type="primary">ddl</name>
    <name evidence="18" type="ordered locus">Dole_1426</name>
</gene>
<dbReference type="UniPathway" id="UPA00219"/>
<dbReference type="RefSeq" id="WP_012174846.1">
    <property type="nucleotide sequence ID" value="NC_009943.1"/>
</dbReference>
<feature type="binding site" evidence="15">
    <location>
        <position position="276"/>
    </location>
    <ligand>
        <name>Mg(2+)</name>
        <dbReference type="ChEBI" id="CHEBI:18420"/>
        <label>2</label>
    </ligand>
</feature>
<dbReference type="GO" id="GO:0008360">
    <property type="term" value="P:regulation of cell shape"/>
    <property type="evidence" value="ECO:0007669"/>
    <property type="project" value="UniProtKB-KW"/>
</dbReference>
<keyword evidence="15" id="KW-0460">Magnesium</keyword>
<comment type="cofactor">
    <cofactor evidence="15">
        <name>Mg(2+)</name>
        <dbReference type="ChEBI" id="CHEBI:18420"/>
    </cofactor>
    <cofactor evidence="15">
        <name>Mn(2+)</name>
        <dbReference type="ChEBI" id="CHEBI:29035"/>
    </cofactor>
    <text evidence="15">Binds 2 magnesium or manganese ions per subunit.</text>
</comment>
<feature type="active site" evidence="14">
    <location>
        <position position="150"/>
    </location>
</feature>
<dbReference type="GO" id="GO:0071555">
    <property type="term" value="P:cell wall organization"/>
    <property type="evidence" value="ECO:0007669"/>
    <property type="project" value="UniProtKB-KW"/>
</dbReference>
<evidence type="ECO:0000256" key="12">
    <source>
        <dbReference type="ARBA" id="ARBA00047614"/>
    </source>
</evidence>
<keyword evidence="19" id="KW-1185">Reference proteome</keyword>
<dbReference type="InterPro" id="IPR011095">
    <property type="entry name" value="Dala_Dala_lig_C"/>
</dbReference>
<keyword evidence="5 13" id="KW-0963">Cytoplasm</keyword>
<dbReference type="HAMAP" id="MF_00047">
    <property type="entry name" value="Dala_Dala_lig"/>
    <property type="match status" value="1"/>
</dbReference>
<evidence type="ECO:0000256" key="7">
    <source>
        <dbReference type="ARBA" id="ARBA00022741"/>
    </source>
</evidence>
<evidence type="ECO:0000259" key="17">
    <source>
        <dbReference type="PROSITE" id="PS50975"/>
    </source>
</evidence>
<dbReference type="PROSITE" id="PS00843">
    <property type="entry name" value="DALA_DALA_LIGASE_1"/>
    <property type="match status" value="1"/>
</dbReference>
<dbReference type="InterPro" id="IPR000291">
    <property type="entry name" value="D-Ala_lig_Van_CS"/>
</dbReference>
<dbReference type="GO" id="GO:0046872">
    <property type="term" value="F:metal ion binding"/>
    <property type="evidence" value="ECO:0007669"/>
    <property type="project" value="UniProtKB-KW"/>
</dbReference>
<dbReference type="InterPro" id="IPR005905">
    <property type="entry name" value="D_ala_D_ala"/>
</dbReference>
<dbReference type="AlphaFoldDB" id="A8ZZ77"/>
<dbReference type="PROSITE" id="PS00844">
    <property type="entry name" value="DALA_DALA_LIGASE_2"/>
    <property type="match status" value="1"/>
</dbReference>
<feature type="binding site" evidence="15">
    <location>
        <position position="274"/>
    </location>
    <ligand>
        <name>Mg(2+)</name>
        <dbReference type="ChEBI" id="CHEBI:18420"/>
        <label>2</label>
    </ligand>
</feature>
<dbReference type="Gene3D" id="3.30.470.20">
    <property type="entry name" value="ATP-grasp fold, B domain"/>
    <property type="match status" value="1"/>
</dbReference>